<dbReference type="Gene3D" id="3.40.50.150">
    <property type="entry name" value="Vaccinia Virus protein VP39"/>
    <property type="match status" value="1"/>
</dbReference>
<dbReference type="InterPro" id="IPR004398">
    <property type="entry name" value="RNA_MeTrfase_RsmD"/>
</dbReference>
<sequence>MRVIAGKVKGHRLKAPKGTATRPATDLVRGAIFSILETTTSNWAQVLDLFAGSGALGIEALSRGADWVDFVEHEPRCCDIIKQNLEKTRLTAQAHIYCCGVAKALSFLDKEYSIILMDPPYSNLSIGNLVAQLATSKLVGTNSIVVVTHSPHLPLDSTYATLNLIKERRHGDSCIAVYRKESKP</sequence>
<organism evidence="3">
    <name type="scientific">marine sediment metagenome</name>
    <dbReference type="NCBI Taxonomy" id="412755"/>
    <lineage>
        <taxon>unclassified sequences</taxon>
        <taxon>metagenomes</taxon>
        <taxon>ecological metagenomes</taxon>
    </lineage>
</organism>
<reference evidence="3" key="1">
    <citation type="journal article" date="2014" name="Front. Microbiol.">
        <title>High frequency of phylogenetically diverse reductive dehalogenase-homologous genes in deep subseafloor sedimentary metagenomes.</title>
        <authorList>
            <person name="Kawai M."/>
            <person name="Futagami T."/>
            <person name="Toyoda A."/>
            <person name="Takaki Y."/>
            <person name="Nishi S."/>
            <person name="Hori S."/>
            <person name="Arai W."/>
            <person name="Tsubouchi T."/>
            <person name="Morono Y."/>
            <person name="Uchiyama I."/>
            <person name="Ito T."/>
            <person name="Fujiyama A."/>
            <person name="Inagaki F."/>
            <person name="Takami H."/>
        </authorList>
    </citation>
    <scope>NUCLEOTIDE SEQUENCE</scope>
    <source>
        <strain evidence="3">Expedition CK06-06</strain>
    </source>
</reference>
<proteinExistence type="predicted"/>
<comment type="caution">
    <text evidence="3">The sequence shown here is derived from an EMBL/GenBank/DDBJ whole genome shotgun (WGS) entry which is preliminary data.</text>
</comment>
<evidence type="ECO:0008006" key="4">
    <source>
        <dbReference type="Google" id="ProtNLM"/>
    </source>
</evidence>
<dbReference type="EMBL" id="BARU01003549">
    <property type="protein sequence ID" value="GAH24808.1"/>
    <property type="molecule type" value="Genomic_DNA"/>
</dbReference>
<dbReference type="GO" id="GO:0008168">
    <property type="term" value="F:methyltransferase activity"/>
    <property type="evidence" value="ECO:0007669"/>
    <property type="project" value="UniProtKB-KW"/>
</dbReference>
<dbReference type="CDD" id="cd02440">
    <property type="entry name" value="AdoMet_MTases"/>
    <property type="match status" value="1"/>
</dbReference>
<evidence type="ECO:0000256" key="1">
    <source>
        <dbReference type="ARBA" id="ARBA00022603"/>
    </source>
</evidence>
<dbReference type="Pfam" id="PF03602">
    <property type="entry name" value="Cons_hypoth95"/>
    <property type="match status" value="1"/>
</dbReference>
<dbReference type="InterPro" id="IPR029063">
    <property type="entry name" value="SAM-dependent_MTases_sf"/>
</dbReference>
<dbReference type="PIRSF" id="PIRSF004553">
    <property type="entry name" value="CHP00095"/>
    <property type="match status" value="1"/>
</dbReference>
<dbReference type="NCBIfam" id="TIGR00095">
    <property type="entry name" value="16S rRNA (guanine(966)-N(2))-methyltransferase RsmD"/>
    <property type="match status" value="1"/>
</dbReference>
<evidence type="ECO:0000313" key="3">
    <source>
        <dbReference type="EMBL" id="GAH24808.1"/>
    </source>
</evidence>
<dbReference type="SUPFAM" id="SSF53335">
    <property type="entry name" value="S-adenosyl-L-methionine-dependent methyltransferases"/>
    <property type="match status" value="1"/>
</dbReference>
<dbReference type="PANTHER" id="PTHR43542">
    <property type="entry name" value="METHYLTRANSFERASE"/>
    <property type="match status" value="1"/>
</dbReference>
<protein>
    <recommendedName>
        <fullName evidence="4">16S rRNA (Guanine(966)-N(2))-methyltransferase RsmD</fullName>
    </recommendedName>
</protein>
<evidence type="ECO:0000256" key="2">
    <source>
        <dbReference type="ARBA" id="ARBA00022679"/>
    </source>
</evidence>
<dbReference type="PANTHER" id="PTHR43542:SF1">
    <property type="entry name" value="METHYLTRANSFERASE"/>
    <property type="match status" value="1"/>
</dbReference>
<gene>
    <name evidence="3" type="ORF">S03H2_07622</name>
</gene>
<name>X1FVJ6_9ZZZZ</name>
<dbReference type="GO" id="GO:0031167">
    <property type="term" value="P:rRNA methylation"/>
    <property type="evidence" value="ECO:0007669"/>
    <property type="project" value="InterPro"/>
</dbReference>
<dbReference type="AlphaFoldDB" id="X1FVJ6"/>
<keyword evidence="2" id="KW-0808">Transferase</keyword>
<accession>X1FVJ6</accession>
<keyword evidence="1" id="KW-0489">Methyltransferase</keyword>